<reference evidence="2" key="2">
    <citation type="submission" date="2021-12" db="EMBL/GenBank/DDBJ databases">
        <title>Resequencing data analysis of finger millet.</title>
        <authorList>
            <person name="Hatakeyama M."/>
            <person name="Aluri S."/>
            <person name="Balachadran M.T."/>
            <person name="Sivarajan S.R."/>
            <person name="Poveda L."/>
            <person name="Shimizu-Inatsugi R."/>
            <person name="Schlapbach R."/>
            <person name="Sreeman S.M."/>
            <person name="Shimizu K.K."/>
        </authorList>
    </citation>
    <scope>NUCLEOTIDE SEQUENCE</scope>
</reference>
<accession>A0AAV5FU44</accession>
<organism evidence="2 3">
    <name type="scientific">Eleusine coracana subsp. coracana</name>
    <dbReference type="NCBI Taxonomy" id="191504"/>
    <lineage>
        <taxon>Eukaryota</taxon>
        <taxon>Viridiplantae</taxon>
        <taxon>Streptophyta</taxon>
        <taxon>Embryophyta</taxon>
        <taxon>Tracheophyta</taxon>
        <taxon>Spermatophyta</taxon>
        <taxon>Magnoliopsida</taxon>
        <taxon>Liliopsida</taxon>
        <taxon>Poales</taxon>
        <taxon>Poaceae</taxon>
        <taxon>PACMAD clade</taxon>
        <taxon>Chloridoideae</taxon>
        <taxon>Cynodonteae</taxon>
        <taxon>Eleusininae</taxon>
        <taxon>Eleusine</taxon>
    </lineage>
</organism>
<dbReference type="AlphaFoldDB" id="A0AAV5FU44"/>
<evidence type="ECO:0000256" key="1">
    <source>
        <dbReference type="SAM" id="MobiDB-lite"/>
    </source>
</evidence>
<dbReference type="Proteomes" id="UP001054889">
    <property type="component" value="Unassembled WGS sequence"/>
</dbReference>
<feature type="compositionally biased region" description="Basic and acidic residues" evidence="1">
    <location>
        <begin position="1"/>
        <end position="14"/>
    </location>
</feature>
<reference evidence="2" key="1">
    <citation type="journal article" date="2018" name="DNA Res.">
        <title>Multiple hybrid de novo genome assembly of finger millet, an orphan allotetraploid crop.</title>
        <authorList>
            <person name="Hatakeyama M."/>
            <person name="Aluri S."/>
            <person name="Balachadran M.T."/>
            <person name="Sivarajan S.R."/>
            <person name="Patrignani A."/>
            <person name="Gruter S."/>
            <person name="Poveda L."/>
            <person name="Shimizu-Inatsugi R."/>
            <person name="Baeten J."/>
            <person name="Francoijs K.J."/>
            <person name="Nataraja K.N."/>
            <person name="Reddy Y.A.N."/>
            <person name="Phadnis S."/>
            <person name="Ravikumar R.L."/>
            <person name="Schlapbach R."/>
            <person name="Sreeman S.M."/>
            <person name="Shimizu K.K."/>
        </authorList>
    </citation>
    <scope>NUCLEOTIDE SEQUENCE</scope>
</reference>
<gene>
    <name evidence="2" type="primary">gb27207</name>
    <name evidence="2" type="ORF">PR202_gb27207</name>
</gene>
<sequence>MNHPRTHQENDMAARKKKQTLPWTSEQIPWRKYRVDDRDQLLLLDNLSWEEKVVFILDMVRHRQMTECNTKAAYRSEPTRFCRFNIAFFDLDKECELGSRFSGTLLIAVGRPGSFSGTLLIAARRVTAQKTAHQMHTIL</sequence>
<dbReference type="EMBL" id="BQKI01000095">
    <property type="protein sequence ID" value="GJN38187.1"/>
    <property type="molecule type" value="Genomic_DNA"/>
</dbReference>
<evidence type="ECO:0000313" key="2">
    <source>
        <dbReference type="EMBL" id="GJN38187.1"/>
    </source>
</evidence>
<feature type="region of interest" description="Disordered" evidence="1">
    <location>
        <begin position="1"/>
        <end position="20"/>
    </location>
</feature>
<keyword evidence="3" id="KW-1185">Reference proteome</keyword>
<comment type="caution">
    <text evidence="2">The sequence shown here is derived from an EMBL/GenBank/DDBJ whole genome shotgun (WGS) entry which is preliminary data.</text>
</comment>
<evidence type="ECO:0000313" key="3">
    <source>
        <dbReference type="Proteomes" id="UP001054889"/>
    </source>
</evidence>
<proteinExistence type="predicted"/>
<name>A0AAV5FU44_ELECO</name>
<protein>
    <submittedName>
        <fullName evidence="2">Uncharacterized protein</fullName>
    </submittedName>
</protein>